<evidence type="ECO:0000313" key="1">
    <source>
        <dbReference type="EMBL" id="KAH9416736.1"/>
    </source>
</evidence>
<dbReference type="Proteomes" id="UP000887458">
    <property type="component" value="Unassembled WGS sequence"/>
</dbReference>
<protein>
    <submittedName>
        <fullName evidence="1">Uncharacterized protein</fullName>
    </submittedName>
</protein>
<accession>A0ABQ8J2E7</accession>
<comment type="caution">
    <text evidence="1">The sequence shown here is derived from an EMBL/GenBank/DDBJ whole genome shotgun (WGS) entry which is preliminary data.</text>
</comment>
<reference evidence="1 2" key="2">
    <citation type="journal article" date="2022" name="Mol. Biol. Evol.">
        <title>Comparative Genomics Reveals Insights into the Divergent Evolution of Astigmatic Mites and Household Pest Adaptations.</title>
        <authorList>
            <person name="Xiong Q."/>
            <person name="Wan A.T."/>
            <person name="Liu X."/>
            <person name="Fung C.S."/>
            <person name="Xiao X."/>
            <person name="Malainual N."/>
            <person name="Hou J."/>
            <person name="Wang L."/>
            <person name="Wang M."/>
            <person name="Yang K.Y."/>
            <person name="Cui Y."/>
            <person name="Leung E.L."/>
            <person name="Nong W."/>
            <person name="Shin S.K."/>
            <person name="Au S.W."/>
            <person name="Jeong K.Y."/>
            <person name="Chew F.T."/>
            <person name="Hui J.H."/>
            <person name="Leung T.F."/>
            <person name="Tungtrongchitr A."/>
            <person name="Zhong N."/>
            <person name="Liu Z."/>
            <person name="Tsui S.K."/>
        </authorList>
    </citation>
    <scope>NUCLEOTIDE SEQUENCE [LARGE SCALE GENOMIC DNA]</scope>
    <source>
        <strain evidence="1">Derp</strain>
    </source>
</reference>
<name>A0ABQ8J2E7_DERPT</name>
<reference evidence="1 2" key="1">
    <citation type="journal article" date="2018" name="J. Allergy Clin. Immunol.">
        <title>High-quality assembly of Dermatophagoides pteronyssinus genome and transcriptome reveals a wide range of novel allergens.</title>
        <authorList>
            <person name="Liu X.Y."/>
            <person name="Yang K.Y."/>
            <person name="Wang M.Q."/>
            <person name="Kwok J.S."/>
            <person name="Zeng X."/>
            <person name="Yang Z."/>
            <person name="Xiao X.J."/>
            <person name="Lau C.P."/>
            <person name="Li Y."/>
            <person name="Huang Z.M."/>
            <person name="Ba J.G."/>
            <person name="Yim A.K."/>
            <person name="Ouyang C.Y."/>
            <person name="Ngai S.M."/>
            <person name="Chan T.F."/>
            <person name="Leung E.L."/>
            <person name="Liu L."/>
            <person name="Liu Z.G."/>
            <person name="Tsui S.K."/>
        </authorList>
    </citation>
    <scope>NUCLEOTIDE SEQUENCE [LARGE SCALE GENOMIC DNA]</scope>
    <source>
        <strain evidence="1">Derp</strain>
    </source>
</reference>
<gene>
    <name evidence="1" type="ORF">DERP_014787</name>
</gene>
<organism evidence="1 2">
    <name type="scientific">Dermatophagoides pteronyssinus</name>
    <name type="common">European house dust mite</name>
    <dbReference type="NCBI Taxonomy" id="6956"/>
    <lineage>
        <taxon>Eukaryota</taxon>
        <taxon>Metazoa</taxon>
        <taxon>Ecdysozoa</taxon>
        <taxon>Arthropoda</taxon>
        <taxon>Chelicerata</taxon>
        <taxon>Arachnida</taxon>
        <taxon>Acari</taxon>
        <taxon>Acariformes</taxon>
        <taxon>Sarcoptiformes</taxon>
        <taxon>Astigmata</taxon>
        <taxon>Psoroptidia</taxon>
        <taxon>Analgoidea</taxon>
        <taxon>Pyroglyphidae</taxon>
        <taxon>Dermatophagoidinae</taxon>
        <taxon>Dermatophagoides</taxon>
    </lineage>
</organism>
<proteinExistence type="predicted"/>
<keyword evidence="2" id="KW-1185">Reference proteome</keyword>
<dbReference type="EMBL" id="NJHN03000087">
    <property type="protein sequence ID" value="KAH9416736.1"/>
    <property type="molecule type" value="Genomic_DNA"/>
</dbReference>
<sequence length="160" mass="19495">MSENSLNDFYRVVHKNYLKARDFARNSEEFPIMCDTDDNVETTSNVDDRIARELEWLERFTQQPNYKKKVPEEWQSSLQNLFDIASNENLKSIPKIEELPSIESNPRKDSDYYEMKFRKEARIHDMLEQRRIERQQKWRRRMSFFQSLCCVSKQSIRKTR</sequence>
<evidence type="ECO:0000313" key="2">
    <source>
        <dbReference type="Proteomes" id="UP000887458"/>
    </source>
</evidence>